<organism evidence="2 3">
    <name type="scientific">Tetradesmus obliquus</name>
    <name type="common">Green alga</name>
    <name type="synonym">Acutodesmus obliquus</name>
    <dbReference type="NCBI Taxonomy" id="3088"/>
    <lineage>
        <taxon>Eukaryota</taxon>
        <taxon>Viridiplantae</taxon>
        <taxon>Chlorophyta</taxon>
        <taxon>core chlorophytes</taxon>
        <taxon>Chlorophyceae</taxon>
        <taxon>CS clade</taxon>
        <taxon>Sphaeropleales</taxon>
        <taxon>Scenedesmaceae</taxon>
        <taxon>Tetradesmus</taxon>
    </lineage>
</organism>
<evidence type="ECO:0000256" key="1">
    <source>
        <dbReference type="SAM" id="Phobius"/>
    </source>
</evidence>
<feature type="transmembrane region" description="Helical" evidence="1">
    <location>
        <begin position="243"/>
        <end position="263"/>
    </location>
</feature>
<name>A0A383VJ41_TETOB</name>
<sequence length="441" mass="46410">MSAAAFMDADAANNSSNVAAGCNADSSSKSGSWLGNLSEGHDGWPAGMMLEAGAAGGYAAGDASCSLAVCAPGTVNTASDANSHQSSIAEQHPYLQQAEAVAQTGPGPCAEGVEIDSQSLYDSTAATCRQSAPVAGYSSSQSSSASATLSSLSFKKPKHDDPWLNPGVGLELMQNMGIAGSGRQPFARAASSLLHAALLAPRALHNSPRGCWLVRCLFEAIYLVMYQAAMMGYVKPLFAGHRWWVVCFIGLVVGNTTDIIFQIHYQHHNNVWRFLSNHAAKLDVLVNVGLLGLLTASIERLALHSGHSLEHELAEEPHTLAAAGLTWLWIAASACAVLVWARALIIILPLSAQLGAMLCTLRKAAEEASVLVPVLVAVVLGFGTTLCAVYQDVVPEYSTLAGSLRMLVAITGGNMDLLEFETHAADNPFSRFGARLLRFCT</sequence>
<keyword evidence="1" id="KW-1133">Transmembrane helix</keyword>
<reference evidence="2 3" key="1">
    <citation type="submission" date="2016-10" db="EMBL/GenBank/DDBJ databases">
        <authorList>
            <person name="Cai Z."/>
        </authorList>
    </citation>
    <scope>NUCLEOTIDE SEQUENCE [LARGE SCALE GENOMIC DNA]</scope>
</reference>
<accession>A0A383VJ41</accession>
<feature type="transmembrane region" description="Helical" evidence="1">
    <location>
        <begin position="327"/>
        <end position="350"/>
    </location>
</feature>
<gene>
    <name evidence="2" type="ORF">BQ4739_LOCUS6016</name>
</gene>
<feature type="transmembrane region" description="Helical" evidence="1">
    <location>
        <begin position="212"/>
        <end position="231"/>
    </location>
</feature>
<dbReference type="EMBL" id="FNXT01000650">
    <property type="protein sequence ID" value="SZX65535.1"/>
    <property type="molecule type" value="Genomic_DNA"/>
</dbReference>
<protein>
    <submittedName>
        <fullName evidence="2">Uncharacterized protein</fullName>
    </submittedName>
</protein>
<evidence type="ECO:0000313" key="2">
    <source>
        <dbReference type="EMBL" id="SZX65535.1"/>
    </source>
</evidence>
<dbReference type="AlphaFoldDB" id="A0A383VJ41"/>
<evidence type="ECO:0000313" key="3">
    <source>
        <dbReference type="Proteomes" id="UP000256970"/>
    </source>
</evidence>
<feature type="transmembrane region" description="Helical" evidence="1">
    <location>
        <begin position="370"/>
        <end position="391"/>
    </location>
</feature>
<feature type="transmembrane region" description="Helical" evidence="1">
    <location>
        <begin position="284"/>
        <end position="303"/>
    </location>
</feature>
<dbReference type="STRING" id="3088.A0A383VJ41"/>
<dbReference type="Proteomes" id="UP000256970">
    <property type="component" value="Unassembled WGS sequence"/>
</dbReference>
<proteinExistence type="predicted"/>
<keyword evidence="1" id="KW-0472">Membrane</keyword>
<keyword evidence="1" id="KW-0812">Transmembrane</keyword>
<keyword evidence="3" id="KW-1185">Reference proteome</keyword>